<evidence type="ECO:0000256" key="1">
    <source>
        <dbReference type="SAM" id="MobiDB-lite"/>
    </source>
</evidence>
<dbReference type="EMBL" id="JAOYFB010000002">
    <property type="protein sequence ID" value="KAK4006821.1"/>
    <property type="molecule type" value="Genomic_DNA"/>
</dbReference>
<protein>
    <submittedName>
        <fullName evidence="2">Uncharacterized protein</fullName>
    </submittedName>
</protein>
<organism evidence="2 3">
    <name type="scientific">Daphnia magna</name>
    <dbReference type="NCBI Taxonomy" id="35525"/>
    <lineage>
        <taxon>Eukaryota</taxon>
        <taxon>Metazoa</taxon>
        <taxon>Ecdysozoa</taxon>
        <taxon>Arthropoda</taxon>
        <taxon>Crustacea</taxon>
        <taxon>Branchiopoda</taxon>
        <taxon>Diplostraca</taxon>
        <taxon>Cladocera</taxon>
        <taxon>Anomopoda</taxon>
        <taxon>Daphniidae</taxon>
        <taxon>Daphnia</taxon>
    </lineage>
</organism>
<reference evidence="2 3" key="1">
    <citation type="journal article" date="2023" name="Nucleic Acids Res.">
        <title>The hologenome of Daphnia magna reveals possible DNA methylation and microbiome-mediated evolution of the host genome.</title>
        <authorList>
            <person name="Chaturvedi A."/>
            <person name="Li X."/>
            <person name="Dhandapani V."/>
            <person name="Marshall H."/>
            <person name="Kissane S."/>
            <person name="Cuenca-Cambronero M."/>
            <person name="Asole G."/>
            <person name="Calvet F."/>
            <person name="Ruiz-Romero M."/>
            <person name="Marangio P."/>
            <person name="Guigo R."/>
            <person name="Rago D."/>
            <person name="Mirbahai L."/>
            <person name="Eastwood N."/>
            <person name="Colbourne J.K."/>
            <person name="Zhou J."/>
            <person name="Mallon E."/>
            <person name="Orsini L."/>
        </authorList>
    </citation>
    <scope>NUCLEOTIDE SEQUENCE [LARGE SCALE GENOMIC DNA]</scope>
    <source>
        <strain evidence="2">LRV0_1</strain>
    </source>
</reference>
<name>A0ABQ9Z1U9_9CRUS</name>
<comment type="caution">
    <text evidence="2">The sequence shown here is derived from an EMBL/GenBank/DDBJ whole genome shotgun (WGS) entry which is preliminary data.</text>
</comment>
<dbReference type="Proteomes" id="UP001234178">
    <property type="component" value="Unassembled WGS sequence"/>
</dbReference>
<keyword evidence="3" id="KW-1185">Reference proteome</keyword>
<proteinExistence type="predicted"/>
<sequence length="83" mass="8876">MALSQNSPLTSYGHPWSPKKAVILHFQSPYAVVSTSLPAAVPAVPACDRADHPEPSHHRTKSKTLAANTSVEPNKAQQPPTLL</sequence>
<evidence type="ECO:0000313" key="3">
    <source>
        <dbReference type="Proteomes" id="UP001234178"/>
    </source>
</evidence>
<feature type="compositionally biased region" description="Polar residues" evidence="1">
    <location>
        <begin position="63"/>
        <end position="83"/>
    </location>
</feature>
<evidence type="ECO:0000313" key="2">
    <source>
        <dbReference type="EMBL" id="KAK4006821.1"/>
    </source>
</evidence>
<feature type="compositionally biased region" description="Basic and acidic residues" evidence="1">
    <location>
        <begin position="48"/>
        <end position="57"/>
    </location>
</feature>
<feature type="region of interest" description="Disordered" evidence="1">
    <location>
        <begin position="46"/>
        <end position="83"/>
    </location>
</feature>
<accession>A0ABQ9Z1U9</accession>
<gene>
    <name evidence="2" type="ORF">OUZ56_011979</name>
</gene>